<keyword evidence="2" id="KW-1185">Reference proteome</keyword>
<evidence type="ECO:0000313" key="1">
    <source>
        <dbReference type="EMBL" id="KAK7253204.1"/>
    </source>
</evidence>
<evidence type="ECO:0000313" key="2">
    <source>
        <dbReference type="Proteomes" id="UP001372338"/>
    </source>
</evidence>
<proteinExistence type="predicted"/>
<organism evidence="1 2">
    <name type="scientific">Crotalaria pallida</name>
    <name type="common">Smooth rattlebox</name>
    <name type="synonym">Crotalaria striata</name>
    <dbReference type="NCBI Taxonomy" id="3830"/>
    <lineage>
        <taxon>Eukaryota</taxon>
        <taxon>Viridiplantae</taxon>
        <taxon>Streptophyta</taxon>
        <taxon>Embryophyta</taxon>
        <taxon>Tracheophyta</taxon>
        <taxon>Spermatophyta</taxon>
        <taxon>Magnoliopsida</taxon>
        <taxon>eudicotyledons</taxon>
        <taxon>Gunneridae</taxon>
        <taxon>Pentapetalae</taxon>
        <taxon>rosids</taxon>
        <taxon>fabids</taxon>
        <taxon>Fabales</taxon>
        <taxon>Fabaceae</taxon>
        <taxon>Papilionoideae</taxon>
        <taxon>50 kb inversion clade</taxon>
        <taxon>genistoids sensu lato</taxon>
        <taxon>core genistoids</taxon>
        <taxon>Crotalarieae</taxon>
        <taxon>Crotalaria</taxon>
    </lineage>
</organism>
<reference evidence="1 2" key="1">
    <citation type="submission" date="2024-01" db="EMBL/GenBank/DDBJ databases">
        <title>The genomes of 5 underutilized Papilionoideae crops provide insights into root nodulation and disease resistanc.</title>
        <authorList>
            <person name="Yuan L."/>
        </authorList>
    </citation>
    <scope>NUCLEOTIDE SEQUENCE [LARGE SCALE GENOMIC DNA]</scope>
    <source>
        <strain evidence="1">ZHUSHIDOU_FW_LH</strain>
        <tissue evidence="1">Leaf</tissue>
    </source>
</reference>
<sequence length="114" mass="13216">MQFVLFFDLVLPQPPTKRILIFSEYCVYLTTEINRICLHSILIKYIKISHKERYVFGCSTKKGSAYGGANPIKSALNPSFLPSFLRSALVWLVWTPTPRKQKQKQKQKSFIVFS</sequence>
<accession>A0AAN9ECV8</accession>
<name>A0AAN9ECV8_CROPI</name>
<dbReference type="Proteomes" id="UP001372338">
    <property type="component" value="Unassembled WGS sequence"/>
</dbReference>
<protein>
    <submittedName>
        <fullName evidence="1">Uncharacterized protein</fullName>
    </submittedName>
</protein>
<dbReference type="AlphaFoldDB" id="A0AAN9ECV8"/>
<comment type="caution">
    <text evidence="1">The sequence shown here is derived from an EMBL/GenBank/DDBJ whole genome shotgun (WGS) entry which is preliminary data.</text>
</comment>
<dbReference type="EMBL" id="JAYWIO010000007">
    <property type="protein sequence ID" value="KAK7253204.1"/>
    <property type="molecule type" value="Genomic_DNA"/>
</dbReference>
<gene>
    <name evidence="1" type="ORF">RIF29_37734</name>
</gene>